<accession>A0AAE0SRB4</accession>
<organism evidence="1 2">
    <name type="scientific">Potamilus streckersoni</name>
    <dbReference type="NCBI Taxonomy" id="2493646"/>
    <lineage>
        <taxon>Eukaryota</taxon>
        <taxon>Metazoa</taxon>
        <taxon>Spiralia</taxon>
        <taxon>Lophotrochozoa</taxon>
        <taxon>Mollusca</taxon>
        <taxon>Bivalvia</taxon>
        <taxon>Autobranchia</taxon>
        <taxon>Heteroconchia</taxon>
        <taxon>Palaeoheterodonta</taxon>
        <taxon>Unionida</taxon>
        <taxon>Unionoidea</taxon>
        <taxon>Unionidae</taxon>
        <taxon>Ambleminae</taxon>
        <taxon>Lampsilini</taxon>
        <taxon>Potamilus</taxon>
    </lineage>
</organism>
<evidence type="ECO:0000313" key="2">
    <source>
        <dbReference type="Proteomes" id="UP001195483"/>
    </source>
</evidence>
<gene>
    <name evidence="1" type="ORF">CHS0354_037078</name>
</gene>
<dbReference type="Proteomes" id="UP001195483">
    <property type="component" value="Unassembled WGS sequence"/>
</dbReference>
<name>A0AAE0SRB4_9BIVA</name>
<dbReference type="AlphaFoldDB" id="A0AAE0SRB4"/>
<reference evidence="1" key="1">
    <citation type="journal article" date="2021" name="Genome Biol. Evol.">
        <title>A High-Quality Reference Genome for a Parasitic Bivalve with Doubly Uniparental Inheritance (Bivalvia: Unionida).</title>
        <authorList>
            <person name="Smith C.H."/>
        </authorList>
    </citation>
    <scope>NUCLEOTIDE SEQUENCE</scope>
    <source>
        <strain evidence="1">CHS0354</strain>
    </source>
</reference>
<dbReference type="EMBL" id="JAEAOA010002173">
    <property type="protein sequence ID" value="KAK3596359.1"/>
    <property type="molecule type" value="Genomic_DNA"/>
</dbReference>
<proteinExistence type="predicted"/>
<evidence type="ECO:0000313" key="1">
    <source>
        <dbReference type="EMBL" id="KAK3596359.1"/>
    </source>
</evidence>
<comment type="caution">
    <text evidence="1">The sequence shown here is derived from an EMBL/GenBank/DDBJ whole genome shotgun (WGS) entry which is preliminary data.</text>
</comment>
<protein>
    <submittedName>
        <fullName evidence="1">Uncharacterized protein</fullName>
    </submittedName>
</protein>
<reference evidence="1" key="2">
    <citation type="journal article" date="2021" name="Genome Biol. Evol.">
        <title>Developing a high-quality reference genome for a parasitic bivalve with doubly uniparental inheritance (Bivalvia: Unionida).</title>
        <authorList>
            <person name="Smith C.H."/>
        </authorList>
    </citation>
    <scope>NUCLEOTIDE SEQUENCE</scope>
    <source>
        <strain evidence="1">CHS0354</strain>
        <tissue evidence="1">Mantle</tissue>
    </source>
</reference>
<reference evidence="1" key="3">
    <citation type="submission" date="2023-05" db="EMBL/GenBank/DDBJ databases">
        <authorList>
            <person name="Smith C.H."/>
        </authorList>
    </citation>
    <scope>NUCLEOTIDE SEQUENCE</scope>
    <source>
        <strain evidence="1">CHS0354</strain>
        <tissue evidence="1">Mantle</tissue>
    </source>
</reference>
<keyword evidence="2" id="KW-1185">Reference proteome</keyword>
<sequence>MYRCSAPGNTIACQGQCQECQGSIGQVQNLLLKISKREDNTDMSTIEYDLRQELQAVVNNNDTSRKPTIKAFMEIGEKKSLKVFMKKRVVVSVLNVTNNTYATGMYITYS</sequence>